<evidence type="ECO:0000256" key="1">
    <source>
        <dbReference type="SAM" id="MobiDB-lite"/>
    </source>
</evidence>
<feature type="region of interest" description="Disordered" evidence="1">
    <location>
        <begin position="1"/>
        <end position="37"/>
    </location>
</feature>
<evidence type="ECO:0008006" key="6">
    <source>
        <dbReference type="Google" id="ProtNLM"/>
    </source>
</evidence>
<reference evidence="4 5" key="1">
    <citation type="journal article" date="2014" name="ISME J.">
        <title>Candidatus Competibacter-lineage genomes retrieved from metagenomes reveal functional metabolic diversity.</title>
        <authorList>
            <person name="McIlroy S.J."/>
            <person name="Albertsen M."/>
            <person name="Andresen E.K."/>
            <person name="Saunders A.M."/>
            <person name="Kristiansen R."/>
            <person name="Stokholm-Bjerregaard M."/>
            <person name="Nielsen K.L."/>
            <person name="Nielsen P.H."/>
        </authorList>
    </citation>
    <scope>NUCLEOTIDE SEQUENCE [LARGE SCALE GENOMIC DNA]</scope>
    <source>
        <strain evidence="4 5">Run_B_J11</strain>
    </source>
</reference>
<evidence type="ECO:0000259" key="2">
    <source>
        <dbReference type="Pfam" id="PF08706"/>
    </source>
</evidence>
<dbReference type="Pfam" id="PF22763">
    <property type="entry name" value="NrS1-1_pol-like_HBD"/>
    <property type="match status" value="1"/>
</dbReference>
<gene>
    <name evidence="4" type="ORF">BN874_2210001</name>
</gene>
<dbReference type="InterPro" id="IPR054468">
    <property type="entry name" value="NrSPol-like_HBD"/>
</dbReference>
<keyword evidence="5" id="KW-1185">Reference proteome</keyword>
<dbReference type="InterPro" id="IPR014818">
    <property type="entry name" value="Phage/plasmid_primase_P4_C"/>
</dbReference>
<dbReference type="Pfam" id="PF08706">
    <property type="entry name" value="D5_N"/>
    <property type="match status" value="1"/>
</dbReference>
<feature type="domain" description="Bacteriophage/plasmid primase P4 C-terminal" evidence="2">
    <location>
        <begin position="347"/>
        <end position="392"/>
    </location>
</feature>
<feature type="domain" description="NrS-1 polymerase-like HBD" evidence="3">
    <location>
        <begin position="261"/>
        <end position="323"/>
    </location>
</feature>
<protein>
    <recommendedName>
        <fullName evidence="6">DNA primase/polymerase bifunctional N-terminal domain-containing protein</fullName>
    </recommendedName>
</protein>
<sequence>MTIGGLNRRLEEKAAGSRWFAPRAERPSGGLKPPTDNQWVCWRYEDRNGKSTKPPIDAKSNGKLAYAKSNDPETWSDFDTACATAARLKLEGVGLNVWEDDGLCGLDLDHVLDPETCELKPDAVEVVARFAGTYIEVSPSGEGLRIWCKGKPQRSGKCVGTVKWLEVYSYPSNRYLTVTGNRYGTATAVTEQQEALDWLHSRFMATSTNASTERESNAPAPVEVCLGLDDADLLNKASRAKNGSAFDALWAGNTSRHNGDHSAADMALLNALAFWTGKDAVRMDRLFRQSGLMRPKWDESHGTSTYGAMTVDKAIADCREVYTGLQPILTASGEPIDPYRGTDDANADLFLRQHGADVRYCPPWDKWILWTGTHWRIDDRLDIDRMTADIPRQLYNPSCHLPCFRRQN</sequence>
<dbReference type="Proteomes" id="UP000019184">
    <property type="component" value="Unassembled WGS sequence"/>
</dbReference>
<dbReference type="RefSeq" id="WP_051497696.1">
    <property type="nucleotide sequence ID" value="NZ_CBTK010000137.1"/>
</dbReference>
<evidence type="ECO:0000313" key="5">
    <source>
        <dbReference type="Proteomes" id="UP000019184"/>
    </source>
</evidence>
<name>A0A7U7GC12_9GAMM</name>
<evidence type="ECO:0000259" key="3">
    <source>
        <dbReference type="Pfam" id="PF22763"/>
    </source>
</evidence>
<accession>A0A7U7GC12</accession>
<organism evidence="4 5">
    <name type="scientific">Candidatus Contendobacter odensis Run_B_J11</name>
    <dbReference type="NCBI Taxonomy" id="1400861"/>
    <lineage>
        <taxon>Bacteria</taxon>
        <taxon>Pseudomonadati</taxon>
        <taxon>Pseudomonadota</taxon>
        <taxon>Gammaproteobacteria</taxon>
        <taxon>Candidatus Competibacteraceae</taxon>
        <taxon>Candidatus Contendibacter</taxon>
    </lineage>
</organism>
<evidence type="ECO:0000313" key="4">
    <source>
        <dbReference type="EMBL" id="CDH45313.1"/>
    </source>
</evidence>
<dbReference type="EMBL" id="CBTK010000137">
    <property type="protein sequence ID" value="CDH45313.1"/>
    <property type="molecule type" value="Genomic_DNA"/>
</dbReference>
<dbReference type="AlphaFoldDB" id="A0A7U7GC12"/>
<dbReference type="OrthoDB" id="110640at2"/>
<proteinExistence type="predicted"/>
<comment type="caution">
    <text evidence="4">The sequence shown here is derived from an EMBL/GenBank/DDBJ whole genome shotgun (WGS) entry which is preliminary data.</text>
</comment>